<proteinExistence type="predicted"/>
<feature type="domain" description="VapC45 PIN like" evidence="1">
    <location>
        <begin position="1"/>
        <end position="85"/>
    </location>
</feature>
<evidence type="ECO:0000313" key="2">
    <source>
        <dbReference type="EMBL" id="MFC4296643.1"/>
    </source>
</evidence>
<dbReference type="RefSeq" id="WP_376811227.1">
    <property type="nucleotide sequence ID" value="NZ_JBHSDY010000001.1"/>
</dbReference>
<evidence type="ECO:0000313" key="3">
    <source>
        <dbReference type="Proteomes" id="UP001595756"/>
    </source>
</evidence>
<dbReference type="Proteomes" id="UP001595756">
    <property type="component" value="Unassembled WGS sequence"/>
</dbReference>
<dbReference type="EMBL" id="JBHSDY010000001">
    <property type="protein sequence ID" value="MFC4296643.1"/>
    <property type="molecule type" value="Genomic_DNA"/>
</dbReference>
<dbReference type="InterPro" id="IPR041375">
    <property type="entry name" value="VapC45_PIN-like"/>
</dbReference>
<dbReference type="Pfam" id="PF18478">
    <property type="entry name" value="PIN_10"/>
    <property type="match status" value="1"/>
</dbReference>
<accession>A0ABV8RTC8</accession>
<evidence type="ECO:0000259" key="1">
    <source>
        <dbReference type="Pfam" id="PF18478"/>
    </source>
</evidence>
<name>A0ABV8RTC8_9BURK</name>
<organism evidence="2 3">
    <name type="scientific">Castellaniella hirudinis</name>
    <dbReference type="NCBI Taxonomy" id="1144617"/>
    <lineage>
        <taxon>Bacteria</taxon>
        <taxon>Pseudomonadati</taxon>
        <taxon>Pseudomonadota</taxon>
        <taxon>Betaproteobacteria</taxon>
        <taxon>Burkholderiales</taxon>
        <taxon>Alcaligenaceae</taxon>
        <taxon>Castellaniella</taxon>
    </lineage>
</organism>
<gene>
    <name evidence="2" type="ORF">ACFO0J_01145</name>
</gene>
<comment type="caution">
    <text evidence="2">The sequence shown here is derived from an EMBL/GenBank/DDBJ whole genome shotgun (WGS) entry which is preliminary data.</text>
</comment>
<protein>
    <recommendedName>
        <fullName evidence="1">VapC45 PIN like domain-containing protein</fullName>
    </recommendedName>
</protein>
<keyword evidence="3" id="KW-1185">Reference proteome</keyword>
<reference evidence="3" key="1">
    <citation type="journal article" date="2019" name="Int. J. Syst. Evol. Microbiol.">
        <title>The Global Catalogue of Microorganisms (GCM) 10K type strain sequencing project: providing services to taxonomists for standard genome sequencing and annotation.</title>
        <authorList>
            <consortium name="The Broad Institute Genomics Platform"/>
            <consortium name="The Broad Institute Genome Sequencing Center for Infectious Disease"/>
            <person name="Wu L."/>
            <person name="Ma J."/>
        </authorList>
    </citation>
    <scope>NUCLEOTIDE SEQUENCE [LARGE SCALE GENOMIC DNA]</scope>
    <source>
        <strain evidence="3">CGMCC 1.19029</strain>
    </source>
</reference>
<sequence>MKFLFDNNLSPHFALALHELCQGASRYQIIPLGQKFPRNTPDHEWITALSVEGGWSIVSQDGFRKNDLEREALRKCGLAVFVLSKQWMDHTYWTKAQNLVKWWPAIEDYQARIQGGAAVRIPWRMTGRFEQIRL</sequence>